<dbReference type="Gene3D" id="3.30.720.110">
    <property type="match status" value="1"/>
</dbReference>
<gene>
    <name evidence="2" type="ORF">GCM10022231_14010</name>
</gene>
<comment type="caution">
    <text evidence="2">The sequence shown here is derived from an EMBL/GenBank/DDBJ whole genome shotgun (WGS) entry which is preliminary data.</text>
</comment>
<dbReference type="Gene3D" id="3.30.720.100">
    <property type="match status" value="1"/>
</dbReference>
<protein>
    <submittedName>
        <fullName evidence="2">VOC family protein</fullName>
    </submittedName>
</protein>
<dbReference type="InterPro" id="IPR028973">
    <property type="entry name" value="PhnB-like"/>
</dbReference>
<evidence type="ECO:0000313" key="2">
    <source>
        <dbReference type="EMBL" id="GAA3956422.1"/>
    </source>
</evidence>
<dbReference type="RefSeq" id="WP_344782061.1">
    <property type="nucleotide sequence ID" value="NZ_BAAAZW010000004.1"/>
</dbReference>
<dbReference type="SUPFAM" id="SSF54593">
    <property type="entry name" value="Glyoxalase/Bleomycin resistance protein/Dihydroxybiphenyl dioxygenase"/>
    <property type="match status" value="2"/>
</dbReference>
<evidence type="ECO:0000313" key="3">
    <source>
        <dbReference type="Proteomes" id="UP001418444"/>
    </source>
</evidence>
<sequence>MQKIVPNIWCNGNAEEAAEFYASVLPEASGRVLSRYPTEGLLDFQKEMAGLPLTAEVLIDGFQLILINAGPEFSPNPSISFMLNFDPSRDPDAAGALDRVWAGLADGGEVLMELGEYPFSPRYGWVADRFGVTWQLILTDPAGEPRPFVLPSLMFCGPVQNRAKAAIDKYTSLFDDSAIGTLVDYATATGTADAGAVMFSDFTLVGEWFTATDSAGPHDFTFGNGVSLQVNCADQAEIDRYWAALSAVPEAEQCGWCADEFGVSWQIVPGGMDDLMVTPEAYAAVMGMKKIVIDALPG</sequence>
<dbReference type="Gene3D" id="3.10.180.10">
    <property type="entry name" value="2,3-Dihydroxybiphenyl 1,2-Dioxygenase, domain 1"/>
    <property type="match status" value="1"/>
</dbReference>
<evidence type="ECO:0000259" key="1">
    <source>
        <dbReference type="Pfam" id="PF06983"/>
    </source>
</evidence>
<proteinExistence type="predicted"/>
<dbReference type="Proteomes" id="UP001418444">
    <property type="component" value="Unassembled WGS sequence"/>
</dbReference>
<dbReference type="CDD" id="cd06588">
    <property type="entry name" value="PhnB_like"/>
    <property type="match status" value="2"/>
</dbReference>
<dbReference type="EMBL" id="BAAAZW010000004">
    <property type="protein sequence ID" value="GAA3956422.1"/>
    <property type="molecule type" value="Genomic_DNA"/>
</dbReference>
<dbReference type="InterPro" id="IPR029068">
    <property type="entry name" value="Glyas_Bleomycin-R_OHBP_Dase"/>
</dbReference>
<organism evidence="2 3">
    <name type="scientific">Gordonia caeni</name>
    <dbReference type="NCBI Taxonomy" id="1007097"/>
    <lineage>
        <taxon>Bacteria</taxon>
        <taxon>Bacillati</taxon>
        <taxon>Actinomycetota</taxon>
        <taxon>Actinomycetes</taxon>
        <taxon>Mycobacteriales</taxon>
        <taxon>Gordoniaceae</taxon>
        <taxon>Gordonia</taxon>
    </lineage>
</organism>
<name>A0ABP7NXX3_9ACTN</name>
<keyword evidence="3" id="KW-1185">Reference proteome</keyword>
<feature type="domain" description="PhnB-like" evidence="1">
    <location>
        <begin position="2"/>
        <end position="137"/>
    </location>
</feature>
<accession>A0ABP7NXX3</accession>
<reference evidence="3" key="1">
    <citation type="journal article" date="2019" name="Int. J. Syst. Evol. Microbiol.">
        <title>The Global Catalogue of Microorganisms (GCM) 10K type strain sequencing project: providing services to taxonomists for standard genome sequencing and annotation.</title>
        <authorList>
            <consortium name="The Broad Institute Genomics Platform"/>
            <consortium name="The Broad Institute Genome Sequencing Center for Infectious Disease"/>
            <person name="Wu L."/>
            <person name="Ma J."/>
        </authorList>
    </citation>
    <scope>NUCLEOTIDE SEQUENCE [LARGE SCALE GENOMIC DNA]</scope>
    <source>
        <strain evidence="3">JCM 16923</strain>
    </source>
</reference>
<dbReference type="PANTHER" id="PTHR33990">
    <property type="entry name" value="PROTEIN YJDN-RELATED"/>
    <property type="match status" value="1"/>
</dbReference>
<feature type="domain" description="PhnB-like" evidence="1">
    <location>
        <begin position="150"/>
        <end position="268"/>
    </location>
</feature>
<dbReference type="Pfam" id="PF06983">
    <property type="entry name" value="3-dmu-9_3-mt"/>
    <property type="match status" value="2"/>
</dbReference>